<gene>
    <name evidence="3" type="ORF">E6W99_21195</name>
</gene>
<feature type="compositionally biased region" description="Acidic residues" evidence="1">
    <location>
        <begin position="74"/>
        <end position="91"/>
    </location>
</feature>
<keyword evidence="2" id="KW-0732">Signal</keyword>
<dbReference type="PROSITE" id="PS51257">
    <property type="entry name" value="PROKAR_LIPOPROTEIN"/>
    <property type="match status" value="1"/>
</dbReference>
<organism evidence="3 4">
    <name type="scientific">Metabacillus sediminilitoris</name>
    <dbReference type="NCBI Taxonomy" id="2567941"/>
    <lineage>
        <taxon>Bacteria</taxon>
        <taxon>Bacillati</taxon>
        <taxon>Bacillota</taxon>
        <taxon>Bacilli</taxon>
        <taxon>Bacillales</taxon>
        <taxon>Bacillaceae</taxon>
        <taxon>Metabacillus</taxon>
    </lineage>
</organism>
<evidence type="ECO:0000313" key="3">
    <source>
        <dbReference type="EMBL" id="THF76654.1"/>
    </source>
</evidence>
<evidence type="ECO:0000256" key="2">
    <source>
        <dbReference type="SAM" id="SignalP"/>
    </source>
</evidence>
<dbReference type="RefSeq" id="WP_136357558.1">
    <property type="nucleotide sequence ID" value="NZ_CP046266.1"/>
</dbReference>
<proteinExistence type="predicted"/>
<dbReference type="Proteomes" id="UP000310334">
    <property type="component" value="Unassembled WGS sequence"/>
</dbReference>
<dbReference type="AlphaFoldDB" id="A0A4S4BR67"/>
<comment type="caution">
    <text evidence="3">The sequence shown here is derived from an EMBL/GenBank/DDBJ whole genome shotgun (WGS) entry which is preliminary data.</text>
</comment>
<evidence type="ECO:0000313" key="4">
    <source>
        <dbReference type="Proteomes" id="UP000310334"/>
    </source>
</evidence>
<feature type="chain" id="PRO_5038853013" evidence="2">
    <location>
        <begin position="21"/>
        <end position="98"/>
    </location>
</feature>
<protein>
    <submittedName>
        <fullName evidence="3">Uncharacterized protein</fullName>
    </submittedName>
</protein>
<name>A0A4S4BR67_9BACI</name>
<sequence>MNKKWLLMLTSIFLSVMMLVGCNVDPDPAPPDDNNGGDENGANNNDNNADDIIEGEENIPGVDEDDNMFKDDEKDADQDPEDPIEDPEDIGDENRKDE</sequence>
<dbReference type="EMBL" id="SSNT01000019">
    <property type="protein sequence ID" value="THF76654.1"/>
    <property type="molecule type" value="Genomic_DNA"/>
</dbReference>
<keyword evidence="4" id="KW-1185">Reference proteome</keyword>
<feature type="signal peptide" evidence="2">
    <location>
        <begin position="1"/>
        <end position="20"/>
    </location>
</feature>
<accession>A0A4S4BR67</accession>
<feature type="compositionally biased region" description="Acidic residues" evidence="1">
    <location>
        <begin position="48"/>
        <end position="66"/>
    </location>
</feature>
<feature type="region of interest" description="Disordered" evidence="1">
    <location>
        <begin position="22"/>
        <end position="98"/>
    </location>
</feature>
<evidence type="ECO:0000256" key="1">
    <source>
        <dbReference type="SAM" id="MobiDB-lite"/>
    </source>
</evidence>
<reference evidence="3 4" key="1">
    <citation type="submission" date="2019-04" db="EMBL/GenBank/DDBJ databases">
        <title>Bacillus sediminilitoris sp. nov., isolated from a tidal flat sediment on the East China Sea.</title>
        <authorList>
            <person name="Wei Y."/>
            <person name="Mao H."/>
            <person name="Fang J."/>
        </authorList>
    </citation>
    <scope>NUCLEOTIDE SEQUENCE [LARGE SCALE GENOMIC DNA]</scope>
    <source>
        <strain evidence="3 4">DSL-17</strain>
    </source>
</reference>